<reference evidence="1 2" key="1">
    <citation type="submission" date="2016-01" db="EMBL/GenBank/DDBJ databases">
        <authorList>
            <person name="Oliw E.H."/>
        </authorList>
    </citation>
    <scope>NUCLEOTIDE SEQUENCE [LARGE SCALE GENOMIC DNA]</scope>
    <source>
        <strain evidence="1 2">MJR8628B</strain>
    </source>
</reference>
<accession>A0A0E2ZVV0</accession>
<protein>
    <submittedName>
        <fullName evidence="1">Uncharacterized protein</fullName>
    </submittedName>
</protein>
<gene>
    <name evidence="1" type="ORF">HMPREF3196_01391</name>
</gene>
<dbReference type="EMBL" id="LRPO01000038">
    <property type="protein sequence ID" value="KWZ80983.1"/>
    <property type="molecule type" value="Genomic_DNA"/>
</dbReference>
<name>A0A0E2ZVV0_BIFBI</name>
<sequence length="177" mass="19109">MRLYSNHDRKAAITEPLLLFSLKPGFPAGLSLFPRPSIAVSHFTKTRVEIAVLDNSPCQIAVFGPQNGDLTRGIADFGYFNPYCGAPAHASRQGIAIGAVCLARPPDRTGGKPRRGRHRTPEPLRQADIPDLINIGVFSALYFALVADLIAKAGKYSSKIGILISYVVFANIDTDTS</sequence>
<comment type="caution">
    <text evidence="1">The sequence shown here is derived from an EMBL/GenBank/DDBJ whole genome shotgun (WGS) entry which is preliminary data.</text>
</comment>
<dbReference type="RefSeq" id="WP_021648185.1">
    <property type="nucleotide sequence ID" value="NZ_JADPDP010000026.1"/>
</dbReference>
<evidence type="ECO:0000313" key="1">
    <source>
        <dbReference type="EMBL" id="KWZ80983.1"/>
    </source>
</evidence>
<organism evidence="1 2">
    <name type="scientific">Bifidobacterium bifidum</name>
    <dbReference type="NCBI Taxonomy" id="1681"/>
    <lineage>
        <taxon>Bacteria</taxon>
        <taxon>Bacillati</taxon>
        <taxon>Actinomycetota</taxon>
        <taxon>Actinomycetes</taxon>
        <taxon>Bifidobacteriales</taxon>
        <taxon>Bifidobacteriaceae</taxon>
        <taxon>Bifidobacterium</taxon>
    </lineage>
</organism>
<evidence type="ECO:0000313" key="2">
    <source>
        <dbReference type="Proteomes" id="UP000070092"/>
    </source>
</evidence>
<proteinExistence type="predicted"/>
<dbReference type="PATRIC" id="fig|1681.23.peg.369"/>
<dbReference type="AlphaFoldDB" id="A0A0E2ZVV0"/>
<dbReference type="Proteomes" id="UP000070092">
    <property type="component" value="Unassembled WGS sequence"/>
</dbReference>